<dbReference type="OrthoDB" id="9811522at2"/>
<feature type="domain" description="ABC-2 type transporter transmembrane" evidence="7">
    <location>
        <begin position="27"/>
        <end position="380"/>
    </location>
</feature>
<evidence type="ECO:0000256" key="3">
    <source>
        <dbReference type="ARBA" id="ARBA00022692"/>
    </source>
</evidence>
<keyword evidence="9" id="KW-1185">Reference proteome</keyword>
<accession>A0A2M9A6L7</accession>
<dbReference type="InterPro" id="IPR051449">
    <property type="entry name" value="ABC-2_transporter_component"/>
</dbReference>
<organism evidence="8 9">
    <name type="scientific">Hallerella succinigenes</name>
    <dbReference type="NCBI Taxonomy" id="1896222"/>
    <lineage>
        <taxon>Bacteria</taxon>
        <taxon>Pseudomonadati</taxon>
        <taxon>Fibrobacterota</taxon>
        <taxon>Fibrobacteria</taxon>
        <taxon>Fibrobacterales</taxon>
        <taxon>Fibrobacteraceae</taxon>
        <taxon>Hallerella</taxon>
    </lineage>
</organism>
<evidence type="ECO:0000256" key="6">
    <source>
        <dbReference type="SAM" id="Phobius"/>
    </source>
</evidence>
<sequence>MFRMINLLFKVALTEWKALLKDPAVMLVVVFGVIFYSFYYPYPYKNQIADKAPAAIVDLDHSVMSRQIIRAASAMQEDTIVAIYENELEAQKALADEKIYGYMKIPKGLERDLRNGQNVSVGVYCHGGFILLYGNVATAFTTAAMTVGATTQVKRIVMQGHSLNEAMAIRDPVSTRFFRMFNASGGYGIYAVSAVLMIILQQTLLVGVGVMGGPRKNRHFKVLKGAEETESAPLLIRYFGRSLAYILHYMLALFFFKYVIYHVFEFPDRGDDGLVLLFGLFFFGATVNMGMWMAQFFKHRETALFVFASVPIFVVFASGFSWPSGNMPRWIQMIASFIPSTYAIPTWLSIQNLGANFHEVAPNLIKLFQLSVFYLSLALIHAKRDDLLAPIFHRAKRFRARWRCKEL</sequence>
<evidence type="ECO:0000313" key="8">
    <source>
        <dbReference type="EMBL" id="PJJ41352.1"/>
    </source>
</evidence>
<evidence type="ECO:0000256" key="5">
    <source>
        <dbReference type="ARBA" id="ARBA00023136"/>
    </source>
</evidence>
<keyword evidence="2" id="KW-1003">Cell membrane</keyword>
<evidence type="ECO:0000256" key="2">
    <source>
        <dbReference type="ARBA" id="ARBA00022475"/>
    </source>
</evidence>
<feature type="transmembrane region" description="Helical" evidence="6">
    <location>
        <begin position="273"/>
        <end position="292"/>
    </location>
</feature>
<evidence type="ECO:0000313" key="9">
    <source>
        <dbReference type="Proteomes" id="UP000231134"/>
    </source>
</evidence>
<feature type="transmembrane region" description="Helical" evidence="6">
    <location>
        <begin position="243"/>
        <end position="261"/>
    </location>
</feature>
<dbReference type="PANTHER" id="PTHR30294:SF46">
    <property type="entry name" value="ABC TRANSPORTER PERMEASE"/>
    <property type="match status" value="1"/>
</dbReference>
<dbReference type="GO" id="GO:0140359">
    <property type="term" value="F:ABC-type transporter activity"/>
    <property type="evidence" value="ECO:0007669"/>
    <property type="project" value="InterPro"/>
</dbReference>
<name>A0A2M9A6L7_9BACT</name>
<dbReference type="Gene3D" id="3.40.1710.10">
    <property type="entry name" value="abc type-2 transporter like domain"/>
    <property type="match status" value="1"/>
</dbReference>
<keyword evidence="5 6" id="KW-0472">Membrane</keyword>
<protein>
    <submittedName>
        <fullName evidence="8">ABC-2 type transport system permease protein</fullName>
    </submittedName>
</protein>
<feature type="transmembrane region" description="Helical" evidence="6">
    <location>
        <begin position="187"/>
        <end position="211"/>
    </location>
</feature>
<proteinExistence type="predicted"/>
<reference evidence="8 9" key="1">
    <citation type="submission" date="2017-11" db="EMBL/GenBank/DDBJ databases">
        <title>Animal gut microbial communities from fecal samples from Wisconsin, USA.</title>
        <authorList>
            <person name="Neumann A."/>
        </authorList>
    </citation>
    <scope>NUCLEOTIDE SEQUENCE [LARGE SCALE GENOMIC DNA]</scope>
    <source>
        <strain evidence="8 9">UWS3</strain>
    </source>
</reference>
<evidence type="ECO:0000256" key="4">
    <source>
        <dbReference type="ARBA" id="ARBA00022989"/>
    </source>
</evidence>
<dbReference type="AlphaFoldDB" id="A0A2M9A6L7"/>
<dbReference type="GO" id="GO:0005886">
    <property type="term" value="C:plasma membrane"/>
    <property type="evidence" value="ECO:0007669"/>
    <property type="project" value="UniProtKB-SubCell"/>
</dbReference>
<dbReference type="PANTHER" id="PTHR30294">
    <property type="entry name" value="MEMBRANE COMPONENT OF ABC TRANSPORTER YHHJ-RELATED"/>
    <property type="match status" value="1"/>
</dbReference>
<feature type="transmembrane region" description="Helical" evidence="6">
    <location>
        <begin position="24"/>
        <end position="42"/>
    </location>
</feature>
<evidence type="ECO:0000259" key="7">
    <source>
        <dbReference type="Pfam" id="PF12698"/>
    </source>
</evidence>
<dbReference type="InterPro" id="IPR013525">
    <property type="entry name" value="ABC2_TM"/>
</dbReference>
<evidence type="ECO:0000256" key="1">
    <source>
        <dbReference type="ARBA" id="ARBA00004651"/>
    </source>
</evidence>
<feature type="transmembrane region" description="Helical" evidence="6">
    <location>
        <begin position="304"/>
        <end position="324"/>
    </location>
</feature>
<keyword evidence="4 6" id="KW-1133">Transmembrane helix</keyword>
<dbReference type="EMBL" id="PGEX01000001">
    <property type="protein sequence ID" value="PJJ41352.1"/>
    <property type="molecule type" value="Genomic_DNA"/>
</dbReference>
<dbReference type="RefSeq" id="WP_100425332.1">
    <property type="nucleotide sequence ID" value="NZ_JAQXKX010000037.1"/>
</dbReference>
<comment type="subcellular location">
    <subcellularLocation>
        <location evidence="1">Cell membrane</location>
        <topology evidence="1">Multi-pass membrane protein</topology>
    </subcellularLocation>
</comment>
<dbReference type="Pfam" id="PF12698">
    <property type="entry name" value="ABC2_membrane_3"/>
    <property type="match status" value="1"/>
</dbReference>
<dbReference type="Proteomes" id="UP000231134">
    <property type="component" value="Unassembled WGS sequence"/>
</dbReference>
<gene>
    <name evidence="8" type="ORF">BGX16_1316</name>
</gene>
<comment type="caution">
    <text evidence="8">The sequence shown here is derived from an EMBL/GenBank/DDBJ whole genome shotgun (WGS) entry which is preliminary data.</text>
</comment>
<keyword evidence="3 6" id="KW-0812">Transmembrane</keyword>